<organism evidence="3 4">
    <name type="scientific">Rhizobium mesosinicum</name>
    <dbReference type="NCBI Taxonomy" id="335017"/>
    <lineage>
        <taxon>Bacteria</taxon>
        <taxon>Pseudomonadati</taxon>
        <taxon>Pseudomonadota</taxon>
        <taxon>Alphaproteobacteria</taxon>
        <taxon>Hyphomicrobiales</taxon>
        <taxon>Rhizobiaceae</taxon>
        <taxon>Rhizobium/Agrobacterium group</taxon>
        <taxon>Rhizobium</taxon>
    </lineage>
</organism>
<feature type="domain" description="Gfo/Idh/MocA-like oxidoreductase N-terminal" evidence="1">
    <location>
        <begin position="4"/>
        <end position="123"/>
    </location>
</feature>
<evidence type="ECO:0000313" key="4">
    <source>
        <dbReference type="Proteomes" id="UP000717752"/>
    </source>
</evidence>
<reference evidence="3 4" key="1">
    <citation type="journal article" date="2021" name="MBio">
        <title>Poor Competitiveness of Bradyrhizobium in Pigeon Pea Root Colonization in Indian Soils.</title>
        <authorList>
            <person name="Chalasani D."/>
            <person name="Basu A."/>
            <person name="Pullabhotla S.V.S.R.N."/>
            <person name="Jorrin B."/>
            <person name="Neal A.L."/>
            <person name="Poole P.S."/>
            <person name="Podile A.R."/>
            <person name="Tkacz A."/>
        </authorList>
    </citation>
    <scope>NUCLEOTIDE SEQUENCE [LARGE SCALE GENOMIC DNA]</scope>
    <source>
        <strain evidence="3 4">HU56</strain>
    </source>
</reference>
<accession>A0ABS7H261</accession>
<dbReference type="InterPro" id="IPR055170">
    <property type="entry name" value="GFO_IDH_MocA-like_dom"/>
</dbReference>
<comment type="caution">
    <text evidence="3">The sequence shown here is derived from an EMBL/GenBank/DDBJ whole genome shotgun (WGS) entry which is preliminary data.</text>
</comment>
<keyword evidence="4" id="KW-1185">Reference proteome</keyword>
<dbReference type="SUPFAM" id="SSF51735">
    <property type="entry name" value="NAD(P)-binding Rossmann-fold domains"/>
    <property type="match status" value="1"/>
</dbReference>
<evidence type="ECO:0000259" key="2">
    <source>
        <dbReference type="Pfam" id="PF22725"/>
    </source>
</evidence>
<dbReference type="PANTHER" id="PTHR43708:SF8">
    <property type="entry name" value="OXIDOREDUCTASE"/>
    <property type="match status" value="1"/>
</dbReference>
<dbReference type="Gene3D" id="3.30.360.10">
    <property type="entry name" value="Dihydrodipicolinate Reductase, domain 2"/>
    <property type="match status" value="1"/>
</dbReference>
<dbReference type="InterPro" id="IPR051317">
    <property type="entry name" value="Gfo/Idh/MocA_oxidoreduct"/>
</dbReference>
<dbReference type="EMBL" id="JAEUAK010000013">
    <property type="protein sequence ID" value="MBW9055947.1"/>
    <property type="molecule type" value="Genomic_DNA"/>
</dbReference>
<dbReference type="Proteomes" id="UP000717752">
    <property type="component" value="Unassembled WGS sequence"/>
</dbReference>
<gene>
    <name evidence="3" type="ORF">JNB85_26405</name>
</gene>
<dbReference type="SUPFAM" id="SSF55347">
    <property type="entry name" value="Glyceraldehyde-3-phosphate dehydrogenase-like, C-terminal domain"/>
    <property type="match status" value="1"/>
</dbReference>
<evidence type="ECO:0000313" key="3">
    <source>
        <dbReference type="EMBL" id="MBW9055947.1"/>
    </source>
</evidence>
<dbReference type="InterPro" id="IPR000683">
    <property type="entry name" value="Gfo/Idh/MocA-like_OxRdtase_N"/>
</dbReference>
<dbReference type="Pfam" id="PF22725">
    <property type="entry name" value="GFO_IDH_MocA_C3"/>
    <property type="match status" value="1"/>
</dbReference>
<evidence type="ECO:0000259" key="1">
    <source>
        <dbReference type="Pfam" id="PF01408"/>
    </source>
</evidence>
<dbReference type="RefSeq" id="WP_220337379.1">
    <property type="nucleotide sequence ID" value="NZ_JAEUAK010000013.1"/>
</dbReference>
<feature type="domain" description="GFO/IDH/MocA-like oxidoreductase" evidence="2">
    <location>
        <begin position="136"/>
        <end position="256"/>
    </location>
</feature>
<protein>
    <submittedName>
        <fullName evidence="3">Gfo/Idh/MocA family oxidoreductase</fullName>
    </submittedName>
</protein>
<dbReference type="Pfam" id="PF01408">
    <property type="entry name" value="GFO_IDH_MocA"/>
    <property type="match status" value="1"/>
</dbReference>
<name>A0ABS7H261_9HYPH</name>
<dbReference type="InterPro" id="IPR036291">
    <property type="entry name" value="NAD(P)-bd_dom_sf"/>
</dbReference>
<sequence>MKLNAVLCGCGAMSKGWLRAIKETPDLAEAIEIVGLVDVNPAAAEALAEEFGLSAARVGTDLAEIIGQTKANIVFDVVIPTARFNIVSTAMKAGCHVLSEKPMATSLAEGAALIDLAAETGKIHAIIQNRRFISGIRRLRRFVESGAIGELTGIHCDFFIAPHFGGFREEMDNVLLLDMAIHTFDAARYVAGKKPLAVYCVERNPKGSWYRHGASANATFEFSDDVVFTYRGSWCAEGERTSWESQWRIVGSKGMLTWDGEDGFKAAVAGNEPGLLHGFSPVEVPAPERVEETHGHASVIASFVEAIRTGKRPETVSSDNIRSLAMVFGAIESAKTGRRVDISA</sequence>
<dbReference type="Gene3D" id="3.40.50.720">
    <property type="entry name" value="NAD(P)-binding Rossmann-like Domain"/>
    <property type="match status" value="1"/>
</dbReference>
<dbReference type="PANTHER" id="PTHR43708">
    <property type="entry name" value="CONSERVED EXPRESSED OXIDOREDUCTASE (EUROFUNG)"/>
    <property type="match status" value="1"/>
</dbReference>
<proteinExistence type="predicted"/>